<sequence>MDRFQIAGLLNRTESLSLVHLFLNLRHLDTLTDNLVIFRLSDCLPFLTVCGFSRFCNLFTGKTLSGMGIRRFVVSEMRLQYVYLYADSEEFESALFSALDFTPIAIEILSYHFLVYATPQMIFCPTKEEHGIDFFRCSDSAVGSFLNIELGVNAIVRFVELLGPHVCV</sequence>
<dbReference type="Proteomes" id="UP000694005">
    <property type="component" value="Chromosome A03"/>
</dbReference>
<proteinExistence type="predicted"/>
<organism evidence="2">
    <name type="scientific">Brassica campestris</name>
    <name type="common">Field mustard</name>
    <dbReference type="NCBI Taxonomy" id="3711"/>
    <lineage>
        <taxon>Eukaryota</taxon>
        <taxon>Viridiplantae</taxon>
        <taxon>Streptophyta</taxon>
        <taxon>Embryophyta</taxon>
        <taxon>Tracheophyta</taxon>
        <taxon>Spermatophyta</taxon>
        <taxon>Magnoliopsida</taxon>
        <taxon>eudicotyledons</taxon>
        <taxon>Gunneridae</taxon>
        <taxon>Pentapetalae</taxon>
        <taxon>rosids</taxon>
        <taxon>malvids</taxon>
        <taxon>Brassicales</taxon>
        <taxon>Brassicaceae</taxon>
        <taxon>Brassiceae</taxon>
        <taxon>Brassica</taxon>
    </lineage>
</organism>
<reference evidence="2" key="1">
    <citation type="submission" date="2018-11" db="EMBL/GenBank/DDBJ databases">
        <authorList>
            <consortium name="Genoscope - CEA"/>
            <person name="William W."/>
        </authorList>
    </citation>
    <scope>NUCLEOTIDE SEQUENCE</scope>
</reference>
<dbReference type="AlphaFoldDB" id="A0A3P5ZG33"/>
<evidence type="ECO:0000313" key="2">
    <source>
        <dbReference type="EMBL" id="VDC79002.1"/>
    </source>
</evidence>
<name>A0A3P5ZG33_BRACM</name>
<gene>
    <name evidence="2" type="ORF">BRAA03T10220Z</name>
    <name evidence="1" type="ORF">BRAPAZ1V2_A03P08900.2</name>
</gene>
<feature type="non-terminal residue" evidence="2">
    <location>
        <position position="168"/>
    </location>
</feature>
<evidence type="ECO:0000313" key="1">
    <source>
        <dbReference type="EMBL" id="CAG7879547.1"/>
    </source>
</evidence>
<accession>A0A3P5ZG33</accession>
<dbReference type="EMBL" id="LS974619">
    <property type="protein sequence ID" value="CAG7879547.1"/>
    <property type="molecule type" value="Genomic_DNA"/>
</dbReference>
<dbReference type="EMBL" id="LR031572">
    <property type="protein sequence ID" value="VDC79002.1"/>
    <property type="molecule type" value="Genomic_DNA"/>
</dbReference>
<protein>
    <submittedName>
        <fullName evidence="1">Uncharacterized protein</fullName>
    </submittedName>
</protein>
<dbReference type="Gramene" id="A03p08900.2_BraZ1">
    <property type="protein sequence ID" value="A03p08900.2_BraZ1.CDS"/>
    <property type="gene ID" value="A03g08900.2_BraZ1"/>
</dbReference>